<evidence type="ECO:0000256" key="11">
    <source>
        <dbReference type="ARBA" id="ARBA00035187"/>
    </source>
</evidence>
<dbReference type="InterPro" id="IPR044444">
    <property type="entry name" value="Ribosomal_mL44_DSRM_metazoa"/>
</dbReference>
<dbReference type="GeneTree" id="ENSGT00390000016956"/>
<evidence type="ECO:0000256" key="3">
    <source>
        <dbReference type="ARBA" id="ARBA00022759"/>
    </source>
</evidence>
<name>A0AAY4CS02_9TELE</name>
<evidence type="ECO:0000313" key="19">
    <source>
        <dbReference type="Proteomes" id="UP000694580"/>
    </source>
</evidence>
<dbReference type="CDD" id="cd19874">
    <property type="entry name" value="DSRM_MRPL44"/>
    <property type="match status" value="1"/>
</dbReference>
<feature type="signal peptide" evidence="15">
    <location>
        <begin position="1"/>
        <end position="18"/>
    </location>
</feature>
<comment type="subcellular location">
    <subcellularLocation>
        <location evidence="1">Mitochondrion</location>
    </subcellularLocation>
</comment>
<dbReference type="GO" id="GO:0005762">
    <property type="term" value="C:mitochondrial large ribosomal subunit"/>
    <property type="evidence" value="ECO:0007669"/>
    <property type="project" value="TreeGrafter"/>
</dbReference>
<evidence type="ECO:0000259" key="17">
    <source>
        <dbReference type="Pfam" id="PF22935"/>
    </source>
</evidence>
<gene>
    <name evidence="18" type="primary">MRPL44</name>
</gene>
<protein>
    <recommendedName>
        <fullName evidence="11">Large ribosomal subunit protein mL44</fullName>
    </recommendedName>
    <alternativeName>
        <fullName evidence="13">39S ribosomal protein L44, mitochondrial</fullName>
    </alternativeName>
</protein>
<organism evidence="18 19">
    <name type="scientific">Denticeps clupeoides</name>
    <name type="common">denticle herring</name>
    <dbReference type="NCBI Taxonomy" id="299321"/>
    <lineage>
        <taxon>Eukaryota</taxon>
        <taxon>Metazoa</taxon>
        <taxon>Chordata</taxon>
        <taxon>Craniata</taxon>
        <taxon>Vertebrata</taxon>
        <taxon>Euteleostomi</taxon>
        <taxon>Actinopterygii</taxon>
        <taxon>Neopterygii</taxon>
        <taxon>Teleostei</taxon>
        <taxon>Clupei</taxon>
        <taxon>Clupeiformes</taxon>
        <taxon>Denticipitoidei</taxon>
        <taxon>Denticipitidae</taxon>
        <taxon>Denticeps</taxon>
    </lineage>
</organism>
<evidence type="ECO:0000256" key="2">
    <source>
        <dbReference type="ARBA" id="ARBA00022722"/>
    </source>
</evidence>
<dbReference type="GO" id="GO:0005743">
    <property type="term" value="C:mitochondrial inner membrane"/>
    <property type="evidence" value="ECO:0007669"/>
    <property type="project" value="UniProtKB-ARBA"/>
</dbReference>
<keyword evidence="3" id="KW-0255">Endonuclease</keyword>
<evidence type="ECO:0000256" key="8">
    <source>
        <dbReference type="ARBA" id="ARBA00023128"/>
    </source>
</evidence>
<evidence type="ECO:0000256" key="15">
    <source>
        <dbReference type="SAM" id="SignalP"/>
    </source>
</evidence>
<dbReference type="Pfam" id="PF22935">
    <property type="entry name" value="RM44_endonuclase"/>
    <property type="match status" value="1"/>
</dbReference>
<evidence type="ECO:0000256" key="14">
    <source>
        <dbReference type="SAM" id="MobiDB-lite"/>
    </source>
</evidence>
<evidence type="ECO:0000313" key="18">
    <source>
        <dbReference type="Ensembl" id="ENSDCDP00010035494.1"/>
    </source>
</evidence>
<dbReference type="InterPro" id="IPR036389">
    <property type="entry name" value="RNase_III_sf"/>
</dbReference>
<comment type="similarity">
    <text evidence="10">Belongs to the ribonuclease III family. Mitochondrion-specific ribosomal protein mL44 subfamily.</text>
</comment>
<dbReference type="GO" id="GO:0070877">
    <property type="term" value="C:microprocessor complex"/>
    <property type="evidence" value="ECO:0007669"/>
    <property type="project" value="TreeGrafter"/>
</dbReference>
<feature type="compositionally biased region" description="Polar residues" evidence="14">
    <location>
        <begin position="322"/>
        <end position="333"/>
    </location>
</feature>
<dbReference type="GO" id="GO:0070125">
    <property type="term" value="P:mitochondrial translational elongation"/>
    <property type="evidence" value="ECO:0007669"/>
    <property type="project" value="TreeGrafter"/>
</dbReference>
<feature type="chain" id="PRO_5044273545" description="Large ribosomal subunit protein mL44" evidence="15">
    <location>
        <begin position="19"/>
        <end position="333"/>
    </location>
</feature>
<sequence>MASGFLLSRSVLSLGVHCQHVCRSVVFTQTREKKRWMKAYTLLMARKLKLEGPPPPKPRSQKPNWDYHAEVEAFSARLHEKFSLELLKTAFVNPCYIRSEEERRRGLGLDTEAAVLSLADNVELRTQGLDFARKFLTDWCMASFPSLPKEGVAAVVAYLTSSEVMCHVARNLGVEDLAMSADFPIPDDVLHGTFCAVLGALEQSSGPERTSFFLRDFLVPQLIGKDLFDLWVVVNPMGLLVEEMTRRGTALPEPRLIRSAGASTALPLYFVGLYSDKKLLAEGPGETVLAAEEEAARVALRKLYSFTENRRPSDFSPPRLQTPEQCAQAMSSS</sequence>
<dbReference type="SUPFAM" id="SSF69065">
    <property type="entry name" value="RNase III domain-like"/>
    <property type="match status" value="1"/>
</dbReference>
<evidence type="ECO:0000256" key="12">
    <source>
        <dbReference type="ARBA" id="ARBA00059807"/>
    </source>
</evidence>
<dbReference type="GeneID" id="114769419"/>
<comment type="function">
    <text evidence="12">Component of the 39S subunit of mitochondrial ribosome. May have a function in the assembly/stability of nascent mitochondrial polypeptides exiting the ribosome.</text>
</comment>
<evidence type="ECO:0000256" key="6">
    <source>
        <dbReference type="ARBA" id="ARBA00022946"/>
    </source>
</evidence>
<keyword evidence="19" id="KW-1185">Reference proteome</keyword>
<dbReference type="AlphaFoldDB" id="A0AAY4CS02"/>
<proteinExistence type="inferred from homology"/>
<dbReference type="Pfam" id="PF22892">
    <property type="entry name" value="DSRM_MRPL44"/>
    <property type="match status" value="1"/>
</dbReference>
<evidence type="ECO:0000256" key="1">
    <source>
        <dbReference type="ARBA" id="ARBA00004173"/>
    </source>
</evidence>
<dbReference type="Ensembl" id="ENSDCDT00010044379.1">
    <property type="protein sequence ID" value="ENSDCDP00010035494.1"/>
    <property type="gene ID" value="ENSDCDG00010022987.1"/>
</dbReference>
<dbReference type="PANTHER" id="PTHR11207">
    <property type="entry name" value="RIBONUCLEASE III"/>
    <property type="match status" value="1"/>
</dbReference>
<evidence type="ECO:0000256" key="10">
    <source>
        <dbReference type="ARBA" id="ARBA00024034"/>
    </source>
</evidence>
<evidence type="ECO:0000256" key="5">
    <source>
        <dbReference type="ARBA" id="ARBA00022884"/>
    </source>
</evidence>
<dbReference type="GO" id="GO:0004525">
    <property type="term" value="F:ribonuclease III activity"/>
    <property type="evidence" value="ECO:0007669"/>
    <property type="project" value="InterPro"/>
</dbReference>
<evidence type="ECO:0000256" key="4">
    <source>
        <dbReference type="ARBA" id="ARBA00022801"/>
    </source>
</evidence>
<feature type="domain" description="Large ribosomal subunit protein mL44 dsRNA binding" evidence="16">
    <location>
        <begin position="231"/>
        <end position="319"/>
    </location>
</feature>
<dbReference type="Proteomes" id="UP000694580">
    <property type="component" value="Chromosome 19"/>
</dbReference>
<dbReference type="InterPro" id="IPR055189">
    <property type="entry name" value="RM44_endonuclase"/>
</dbReference>
<dbReference type="GO" id="GO:0003725">
    <property type="term" value="F:double-stranded RNA binding"/>
    <property type="evidence" value="ECO:0007669"/>
    <property type="project" value="InterPro"/>
</dbReference>
<keyword evidence="6" id="KW-0809">Transit peptide</keyword>
<dbReference type="GO" id="GO:0006396">
    <property type="term" value="P:RNA processing"/>
    <property type="evidence" value="ECO:0007669"/>
    <property type="project" value="InterPro"/>
</dbReference>
<keyword evidence="2" id="KW-0540">Nuclease</keyword>
<keyword evidence="8" id="KW-0496">Mitochondrion</keyword>
<dbReference type="FunFam" id="3.30.160.20:FF:000037">
    <property type="entry name" value="39S ribosomal protein L44, mitochondrial"/>
    <property type="match status" value="1"/>
</dbReference>
<feature type="domain" description="Large ribosomal subunit protein mL44 endonuclease" evidence="17">
    <location>
        <begin position="66"/>
        <end position="201"/>
    </location>
</feature>
<dbReference type="FunFam" id="1.10.1520.10:FF:000010">
    <property type="entry name" value="39S ribosomal protein L44, mitochondrial"/>
    <property type="match status" value="1"/>
</dbReference>
<dbReference type="Gene3D" id="3.30.160.20">
    <property type="match status" value="1"/>
</dbReference>
<feature type="region of interest" description="Disordered" evidence="14">
    <location>
        <begin position="309"/>
        <end position="333"/>
    </location>
</feature>
<reference evidence="18" key="2">
    <citation type="submission" date="2025-08" db="UniProtKB">
        <authorList>
            <consortium name="Ensembl"/>
        </authorList>
    </citation>
    <scope>IDENTIFICATION</scope>
</reference>
<dbReference type="Gene3D" id="1.10.1520.10">
    <property type="entry name" value="Ribonuclease III domain"/>
    <property type="match status" value="1"/>
</dbReference>
<keyword evidence="9" id="KW-0687">Ribonucleoprotein</keyword>
<evidence type="ECO:0000256" key="9">
    <source>
        <dbReference type="ARBA" id="ARBA00023274"/>
    </source>
</evidence>
<keyword evidence="5" id="KW-0694">RNA-binding</keyword>
<reference evidence="18" key="3">
    <citation type="submission" date="2025-09" db="UniProtKB">
        <authorList>
            <consortium name="Ensembl"/>
        </authorList>
    </citation>
    <scope>IDENTIFICATION</scope>
</reference>
<accession>A0AAY4CS02</accession>
<reference evidence="18 19" key="1">
    <citation type="submission" date="2020-06" db="EMBL/GenBank/DDBJ databases">
        <authorList>
            <consortium name="Wellcome Sanger Institute Data Sharing"/>
        </authorList>
    </citation>
    <scope>NUCLEOTIDE SEQUENCE [LARGE SCALE GENOMIC DNA]</scope>
</reference>
<dbReference type="RefSeq" id="XP_028818240.1">
    <property type="nucleotide sequence ID" value="XM_028962407.1"/>
</dbReference>
<dbReference type="SUPFAM" id="SSF54768">
    <property type="entry name" value="dsRNA-binding domain-like"/>
    <property type="match status" value="1"/>
</dbReference>
<evidence type="ECO:0000256" key="13">
    <source>
        <dbReference type="ARBA" id="ARBA00083955"/>
    </source>
</evidence>
<keyword evidence="7" id="KW-0689">Ribosomal protein</keyword>
<dbReference type="PANTHER" id="PTHR11207:SF5">
    <property type="entry name" value="LARGE RIBOSOMAL SUBUNIT PROTEIN ML44"/>
    <property type="match status" value="1"/>
</dbReference>
<evidence type="ECO:0000259" key="16">
    <source>
        <dbReference type="Pfam" id="PF22892"/>
    </source>
</evidence>
<evidence type="ECO:0000256" key="7">
    <source>
        <dbReference type="ARBA" id="ARBA00022980"/>
    </source>
</evidence>
<keyword evidence="4" id="KW-0378">Hydrolase</keyword>
<keyword evidence="15" id="KW-0732">Signal</keyword>